<dbReference type="RefSeq" id="WP_091646392.1">
    <property type="nucleotide sequence ID" value="NZ_FOEG01000014.1"/>
</dbReference>
<keyword evidence="4" id="KW-1185">Reference proteome</keyword>
<gene>
    <name evidence="3" type="ORF">SAMN04488052_11467</name>
</gene>
<keyword evidence="3" id="KW-0449">Lipoprotein</keyword>
<accession>A0A1H8VRE6</accession>
<dbReference type="AlphaFoldDB" id="A0A1H8VRE6"/>
<feature type="signal peptide" evidence="2">
    <location>
        <begin position="1"/>
        <end position="20"/>
    </location>
</feature>
<reference evidence="3 4" key="1">
    <citation type="submission" date="2016-10" db="EMBL/GenBank/DDBJ databases">
        <authorList>
            <person name="de Groot N.N."/>
        </authorList>
    </citation>
    <scope>NUCLEOTIDE SEQUENCE [LARGE SCALE GENOMIC DNA]</scope>
    <source>
        <strain evidence="3 4">CGMCC 1.6291</strain>
    </source>
</reference>
<evidence type="ECO:0000256" key="2">
    <source>
        <dbReference type="SAM" id="SignalP"/>
    </source>
</evidence>
<dbReference type="PROSITE" id="PS51257">
    <property type="entry name" value="PROKAR_LIPOPROTEIN"/>
    <property type="match status" value="1"/>
</dbReference>
<dbReference type="EMBL" id="FOEG01000014">
    <property type="protein sequence ID" value="SEP17797.1"/>
    <property type="molecule type" value="Genomic_DNA"/>
</dbReference>
<evidence type="ECO:0000256" key="1">
    <source>
        <dbReference type="SAM" id="MobiDB-lite"/>
    </source>
</evidence>
<evidence type="ECO:0000313" key="3">
    <source>
        <dbReference type="EMBL" id="SEP17797.1"/>
    </source>
</evidence>
<protein>
    <submittedName>
        <fullName evidence="3">Conjugative transfer region lipoprotein, TIGR03751 family</fullName>
    </submittedName>
</protein>
<dbReference type="Proteomes" id="UP000199657">
    <property type="component" value="Unassembled WGS sequence"/>
</dbReference>
<sequence>MRTSCARATALVAVSISAFIAGCETTPGHKVFPDDGPTMDEVYEGHFRDMRGHDADGAREALHSGGEALAEDYEDSAEESDSEYEESRIRQVHDGDVDLDGYTRTAADEIATRFSRVPNPTMVMYVYPHLAGQDEAPVPGYATSFRMYERDHYALPGEAGAR</sequence>
<dbReference type="STRING" id="406100.SAMN04488052_11467"/>
<feature type="chain" id="PRO_5011594046" evidence="2">
    <location>
        <begin position="21"/>
        <end position="162"/>
    </location>
</feature>
<feature type="region of interest" description="Disordered" evidence="1">
    <location>
        <begin position="57"/>
        <end position="93"/>
    </location>
</feature>
<feature type="compositionally biased region" description="Acidic residues" evidence="1">
    <location>
        <begin position="69"/>
        <end position="84"/>
    </location>
</feature>
<keyword evidence="2" id="KW-0732">Signal</keyword>
<proteinExistence type="predicted"/>
<name>A0A1H8VRE6_9GAMM</name>
<dbReference type="InterPro" id="IPR022262">
    <property type="entry name" value="Lipoprot_put"/>
</dbReference>
<dbReference type="NCBIfam" id="TIGR03751">
    <property type="entry name" value="conj_TIGR03751"/>
    <property type="match status" value="1"/>
</dbReference>
<evidence type="ECO:0000313" key="4">
    <source>
        <dbReference type="Proteomes" id="UP000199657"/>
    </source>
</evidence>
<organism evidence="3 4">
    <name type="scientific">Aquisalimonas asiatica</name>
    <dbReference type="NCBI Taxonomy" id="406100"/>
    <lineage>
        <taxon>Bacteria</taxon>
        <taxon>Pseudomonadati</taxon>
        <taxon>Pseudomonadota</taxon>
        <taxon>Gammaproteobacteria</taxon>
        <taxon>Chromatiales</taxon>
        <taxon>Ectothiorhodospiraceae</taxon>
        <taxon>Aquisalimonas</taxon>
    </lineage>
</organism>